<organism evidence="2 4">
    <name type="scientific">Cannabis sativa</name>
    <name type="common">Hemp</name>
    <name type="synonym">Marijuana</name>
    <dbReference type="NCBI Taxonomy" id="3483"/>
    <lineage>
        <taxon>Eukaryota</taxon>
        <taxon>Viridiplantae</taxon>
        <taxon>Streptophyta</taxon>
        <taxon>Embryophyta</taxon>
        <taxon>Tracheophyta</taxon>
        <taxon>Spermatophyta</taxon>
        <taxon>Magnoliopsida</taxon>
        <taxon>eudicotyledons</taxon>
        <taxon>Gunneridae</taxon>
        <taxon>Pentapetalae</taxon>
        <taxon>rosids</taxon>
        <taxon>fabids</taxon>
        <taxon>Rosales</taxon>
        <taxon>Cannabaceae</taxon>
        <taxon>Cannabis</taxon>
    </lineage>
</organism>
<dbReference type="InterPro" id="IPR001810">
    <property type="entry name" value="F-box_dom"/>
</dbReference>
<keyword evidence="5" id="KW-1185">Reference proteome</keyword>
<dbReference type="CDD" id="cd09917">
    <property type="entry name" value="F-box_SF"/>
    <property type="match status" value="1"/>
</dbReference>
<evidence type="ECO:0000313" key="4">
    <source>
        <dbReference type="Proteomes" id="UP000525078"/>
    </source>
</evidence>
<dbReference type="Proteomes" id="UP000583929">
    <property type="component" value="Unassembled WGS sequence"/>
</dbReference>
<dbReference type="AlphaFoldDB" id="A0A7J6DRZ5"/>
<dbReference type="PROSITE" id="PS50181">
    <property type="entry name" value="FBOX"/>
    <property type="match status" value="1"/>
</dbReference>
<gene>
    <name evidence="2" type="ORF">F8388_002050</name>
    <name evidence="3" type="ORF">G4B88_022016</name>
</gene>
<dbReference type="EMBL" id="JAATIP010000420">
    <property type="protein sequence ID" value="KAF4348882.1"/>
    <property type="molecule type" value="Genomic_DNA"/>
</dbReference>
<feature type="domain" description="F-box" evidence="1">
    <location>
        <begin position="1"/>
        <end position="44"/>
    </location>
</feature>
<name>A0A7J6DRZ5_CANSA</name>
<accession>A0A7J6DRZ5</accession>
<reference evidence="4 5" key="1">
    <citation type="journal article" date="2020" name="bioRxiv">
        <title>Sequence and annotation of 42 cannabis genomes reveals extensive copy number variation in cannabinoid synthesis and pathogen resistance genes.</title>
        <authorList>
            <person name="Mckernan K.J."/>
            <person name="Helbert Y."/>
            <person name="Kane L.T."/>
            <person name="Ebling H."/>
            <person name="Zhang L."/>
            <person name="Liu B."/>
            <person name="Eaton Z."/>
            <person name="Mclaughlin S."/>
            <person name="Kingan S."/>
            <person name="Baybayan P."/>
            <person name="Concepcion G."/>
            <person name="Jordan M."/>
            <person name="Riva A."/>
            <person name="Barbazuk W."/>
            <person name="Harkins T."/>
        </authorList>
    </citation>
    <scope>NUCLEOTIDE SEQUENCE [LARGE SCALE GENOMIC DNA]</scope>
    <source>
        <strain evidence="4 5">cv. Jamaican Lion 4</strain>
        <strain evidence="3">Father</strain>
        <strain evidence="2">Mother</strain>
        <tissue evidence="2">Leaf</tissue>
    </source>
</reference>
<evidence type="ECO:0000313" key="3">
    <source>
        <dbReference type="EMBL" id="KAF4375350.1"/>
    </source>
</evidence>
<dbReference type="Gene3D" id="1.20.1280.50">
    <property type="match status" value="1"/>
</dbReference>
<dbReference type="SUPFAM" id="SSF81383">
    <property type="entry name" value="F-box domain"/>
    <property type="match status" value="1"/>
</dbReference>
<evidence type="ECO:0000259" key="1">
    <source>
        <dbReference type="PROSITE" id="PS50181"/>
    </source>
</evidence>
<dbReference type="InterPro" id="IPR036047">
    <property type="entry name" value="F-box-like_dom_sf"/>
</dbReference>
<protein>
    <recommendedName>
        <fullName evidence="1">F-box domain-containing protein</fullName>
    </recommendedName>
</protein>
<dbReference type="EMBL" id="JAATIQ010000163">
    <property type="protein sequence ID" value="KAF4375350.1"/>
    <property type="molecule type" value="Genomic_DNA"/>
</dbReference>
<proteinExistence type="predicted"/>
<sequence length="300" mass="35524">MDELPEDIIVIIFSNLDVKTLLSLRFTCRQWHQIISGSSFGRQLAEKQNLKKGVVQQPMLLIFYHNHNPSSSDDDHHRILNPNPNPNNKDERVLEIDLNLFPWPNWHSNNNKDPLLFQCCANDSNWIQLITKLSLQPHRYVPMGYPTWIDKEGVFYWLVDLNYGVLSLVHYTSSNNIKIWNLIKDDEEEIWVQKYKIKIRTTLIQDSWPYMPNYHNPKHSYVHMKSWDSYSHHPYEVIGPWENDEVLIRYLTGTFMAYNLNTKTFKKLNLPPIDSNCFAYSYFPNLVSVSWIQDQQLLGI</sequence>
<dbReference type="SMART" id="SM00256">
    <property type="entry name" value="FBOX"/>
    <property type="match status" value="1"/>
</dbReference>
<evidence type="ECO:0000313" key="5">
    <source>
        <dbReference type="Proteomes" id="UP000583929"/>
    </source>
</evidence>
<dbReference type="Proteomes" id="UP000525078">
    <property type="component" value="Unassembled WGS sequence"/>
</dbReference>
<comment type="caution">
    <text evidence="2">The sequence shown here is derived from an EMBL/GenBank/DDBJ whole genome shotgun (WGS) entry which is preliminary data.</text>
</comment>
<evidence type="ECO:0000313" key="2">
    <source>
        <dbReference type="EMBL" id="KAF4348882.1"/>
    </source>
</evidence>
<dbReference type="Pfam" id="PF00646">
    <property type="entry name" value="F-box"/>
    <property type="match status" value="1"/>
</dbReference>